<evidence type="ECO:0000313" key="10">
    <source>
        <dbReference type="Proteomes" id="UP000886653"/>
    </source>
</evidence>
<dbReference type="InterPro" id="IPR017907">
    <property type="entry name" value="Znf_RING_CS"/>
</dbReference>
<reference evidence="9" key="1">
    <citation type="submission" date="2013-11" db="EMBL/GenBank/DDBJ databases">
        <title>Genome sequence of the fusiform rust pathogen reveals effectors for host alternation and coevolution with pine.</title>
        <authorList>
            <consortium name="DOE Joint Genome Institute"/>
            <person name="Smith K."/>
            <person name="Pendleton A."/>
            <person name="Kubisiak T."/>
            <person name="Anderson C."/>
            <person name="Salamov A."/>
            <person name="Aerts A."/>
            <person name="Riley R."/>
            <person name="Clum A."/>
            <person name="Lindquist E."/>
            <person name="Ence D."/>
            <person name="Campbell M."/>
            <person name="Kronenberg Z."/>
            <person name="Feau N."/>
            <person name="Dhillon B."/>
            <person name="Hamelin R."/>
            <person name="Burleigh J."/>
            <person name="Smith J."/>
            <person name="Yandell M."/>
            <person name="Nelson C."/>
            <person name="Grigoriev I."/>
            <person name="Davis J."/>
        </authorList>
    </citation>
    <scope>NUCLEOTIDE SEQUENCE</scope>
    <source>
        <strain evidence="9">G11</strain>
    </source>
</reference>
<keyword evidence="1" id="KW-0808">Transferase</keyword>
<dbReference type="SMART" id="SM00184">
    <property type="entry name" value="RING"/>
    <property type="match status" value="1"/>
</dbReference>
<dbReference type="PROSITE" id="PS50103">
    <property type="entry name" value="ZF_C3H1"/>
    <property type="match status" value="2"/>
</dbReference>
<protein>
    <recommendedName>
        <fullName evidence="11">RING-type E3 ubiquitin transferase</fullName>
    </recommendedName>
</protein>
<evidence type="ECO:0000256" key="4">
    <source>
        <dbReference type="ARBA" id="ARBA00022833"/>
    </source>
</evidence>
<dbReference type="SUPFAM" id="SSF57850">
    <property type="entry name" value="RING/U-box"/>
    <property type="match status" value="1"/>
</dbReference>
<dbReference type="OrthoDB" id="250836at2759"/>
<organism evidence="9 10">
    <name type="scientific">Cronartium quercuum f. sp. fusiforme G11</name>
    <dbReference type="NCBI Taxonomy" id="708437"/>
    <lineage>
        <taxon>Eukaryota</taxon>
        <taxon>Fungi</taxon>
        <taxon>Dikarya</taxon>
        <taxon>Basidiomycota</taxon>
        <taxon>Pucciniomycotina</taxon>
        <taxon>Pucciniomycetes</taxon>
        <taxon>Pucciniales</taxon>
        <taxon>Coleosporiaceae</taxon>
        <taxon>Cronartium</taxon>
    </lineage>
</organism>
<dbReference type="InterPro" id="IPR045072">
    <property type="entry name" value="MKRN-like"/>
</dbReference>
<dbReference type="Gene3D" id="4.10.1000.10">
    <property type="entry name" value="Zinc finger, CCCH-type"/>
    <property type="match status" value="1"/>
</dbReference>
<dbReference type="InterPro" id="IPR036855">
    <property type="entry name" value="Znf_CCCH_sf"/>
</dbReference>
<evidence type="ECO:0000256" key="5">
    <source>
        <dbReference type="PROSITE-ProRule" id="PRU00723"/>
    </source>
</evidence>
<accession>A0A9P6NMG7</accession>
<evidence type="ECO:0000256" key="2">
    <source>
        <dbReference type="ARBA" id="ARBA00022723"/>
    </source>
</evidence>
<feature type="zinc finger region" description="C3H1-type" evidence="5">
    <location>
        <begin position="7"/>
        <end position="34"/>
    </location>
</feature>
<sequence>MTTSNIFVSGKPCRYYQAGYCWRGSSCAFAHCEPRPPQLNYHELPSKPTHCPTLLDDQPSLLLESSPVPSSSAQSAPEPPAEETCGICLELPTTYYGLLSACSHIFCMPCIRNWRTTKGKSSDQIALGMLRRCPLCRVESAYLVPSRTFHPEGPEKDEIVKQARSKWAERPCKNFTRYGDCSFGVECFYKHVNAAGEVVRLGHTHEEWLHDREEPEFPGTSLATRASRNGLDTLHMLARLLLHQPAVRDYLMRVTGAPAEDADGLLQRFASGEQLDRPLSLGRPLAERLAQAVEVNGNPAPVTLVDEEIDNLSGRDEEGVPEVVQTVNNAQNEPSMPGNVHVTAGPSNENYRVTHDTVDQFEARMSEDDKEAEAMRSDDVDGRDGQHSGEVPSTLLGATTTSVEQDQSSAESGLVNITQNIIAGTNLTNVQNETPIQSVSSTSSGFPPAQFTNGAPELSISTLPQQATPETPEQPPSQALQAFAPSVPEQAVAQPDLANAPLAQQPAVGAPSAPESNDGPVTLSQNVAPLARAILGPNLNRVADEAEHQMMSLLTDFLTATEAEEVAQLATRWLRGIIATT</sequence>
<comment type="caution">
    <text evidence="9">The sequence shown here is derived from an EMBL/GenBank/DDBJ whole genome shotgun (WGS) entry which is preliminary data.</text>
</comment>
<name>A0A9P6NMG7_9BASI</name>
<dbReference type="CDD" id="cd16521">
    <property type="entry name" value="RING-HC_MKRN"/>
    <property type="match status" value="1"/>
</dbReference>
<feature type="compositionally biased region" description="Basic and acidic residues" evidence="6">
    <location>
        <begin position="364"/>
        <end position="387"/>
    </location>
</feature>
<keyword evidence="10" id="KW-1185">Reference proteome</keyword>
<dbReference type="Proteomes" id="UP000886653">
    <property type="component" value="Unassembled WGS sequence"/>
</dbReference>
<dbReference type="Pfam" id="PF13639">
    <property type="entry name" value="zf-RING_2"/>
    <property type="match status" value="1"/>
</dbReference>
<dbReference type="PROSITE" id="PS00518">
    <property type="entry name" value="ZF_RING_1"/>
    <property type="match status" value="1"/>
</dbReference>
<dbReference type="SMART" id="SM00356">
    <property type="entry name" value="ZnF_C3H1"/>
    <property type="match status" value="2"/>
</dbReference>
<dbReference type="GO" id="GO:0008270">
    <property type="term" value="F:zinc ion binding"/>
    <property type="evidence" value="ECO:0007669"/>
    <property type="project" value="UniProtKB-KW"/>
</dbReference>
<proteinExistence type="predicted"/>
<dbReference type="SUPFAM" id="SSF90229">
    <property type="entry name" value="CCCH zinc finger"/>
    <property type="match status" value="1"/>
</dbReference>
<dbReference type="AlphaFoldDB" id="A0A9P6NMG7"/>
<gene>
    <name evidence="9" type="ORF">CROQUDRAFT_669767</name>
</gene>
<dbReference type="Pfam" id="PF00642">
    <property type="entry name" value="zf-CCCH"/>
    <property type="match status" value="2"/>
</dbReference>
<keyword evidence="2 5" id="KW-0479">Metal-binding</keyword>
<dbReference type="InterPro" id="IPR001841">
    <property type="entry name" value="Znf_RING"/>
</dbReference>
<feature type="region of interest" description="Disordered" evidence="6">
    <location>
        <begin position="435"/>
        <end position="456"/>
    </location>
</feature>
<dbReference type="EMBL" id="MU167234">
    <property type="protein sequence ID" value="KAG0148723.1"/>
    <property type="molecule type" value="Genomic_DNA"/>
</dbReference>
<feature type="domain" description="RING-type" evidence="7">
    <location>
        <begin position="85"/>
        <end position="137"/>
    </location>
</feature>
<feature type="domain" description="C3H1-type" evidence="8">
    <location>
        <begin position="7"/>
        <end position="34"/>
    </location>
</feature>
<evidence type="ECO:0000256" key="1">
    <source>
        <dbReference type="ARBA" id="ARBA00022679"/>
    </source>
</evidence>
<dbReference type="InterPro" id="IPR013083">
    <property type="entry name" value="Znf_RING/FYVE/PHD"/>
</dbReference>
<feature type="zinc finger region" description="C3H1-type" evidence="5">
    <location>
        <begin position="166"/>
        <end position="194"/>
    </location>
</feature>
<evidence type="ECO:0008006" key="11">
    <source>
        <dbReference type="Google" id="ProtNLM"/>
    </source>
</evidence>
<evidence type="ECO:0000313" key="9">
    <source>
        <dbReference type="EMBL" id="KAG0148723.1"/>
    </source>
</evidence>
<dbReference type="PANTHER" id="PTHR11224:SF10">
    <property type="entry name" value="IP09428P-RELATED"/>
    <property type="match status" value="1"/>
</dbReference>
<dbReference type="GO" id="GO:0000209">
    <property type="term" value="P:protein polyubiquitination"/>
    <property type="evidence" value="ECO:0007669"/>
    <property type="project" value="InterPro"/>
</dbReference>
<evidence type="ECO:0000259" key="8">
    <source>
        <dbReference type="PROSITE" id="PS50103"/>
    </source>
</evidence>
<evidence type="ECO:0000259" key="7">
    <source>
        <dbReference type="PROSITE" id="PS50089"/>
    </source>
</evidence>
<evidence type="ECO:0000256" key="6">
    <source>
        <dbReference type="SAM" id="MobiDB-lite"/>
    </source>
</evidence>
<dbReference type="PROSITE" id="PS50089">
    <property type="entry name" value="ZF_RING_2"/>
    <property type="match status" value="1"/>
</dbReference>
<feature type="domain" description="C3H1-type" evidence="8">
    <location>
        <begin position="166"/>
        <end position="194"/>
    </location>
</feature>
<feature type="compositionally biased region" description="Polar residues" evidence="6">
    <location>
        <begin position="396"/>
        <end position="411"/>
    </location>
</feature>
<dbReference type="GO" id="GO:0061630">
    <property type="term" value="F:ubiquitin protein ligase activity"/>
    <property type="evidence" value="ECO:0007669"/>
    <property type="project" value="InterPro"/>
</dbReference>
<dbReference type="Gene3D" id="3.30.40.10">
    <property type="entry name" value="Zinc/RING finger domain, C3HC4 (zinc finger)"/>
    <property type="match status" value="1"/>
</dbReference>
<dbReference type="PANTHER" id="PTHR11224">
    <property type="entry name" value="MAKORIN-RELATED"/>
    <property type="match status" value="1"/>
</dbReference>
<evidence type="ECO:0000256" key="3">
    <source>
        <dbReference type="ARBA" id="ARBA00022771"/>
    </source>
</evidence>
<keyword evidence="4 5" id="KW-0862">Zinc</keyword>
<feature type="region of interest" description="Disordered" evidence="6">
    <location>
        <begin position="504"/>
        <end position="523"/>
    </location>
</feature>
<feature type="region of interest" description="Disordered" evidence="6">
    <location>
        <begin position="364"/>
        <end position="411"/>
    </location>
</feature>
<keyword evidence="3 5" id="KW-0863">Zinc-finger</keyword>
<dbReference type="InterPro" id="IPR000571">
    <property type="entry name" value="Znf_CCCH"/>
</dbReference>